<name>A0ABX9WI96_9ACTN</name>
<evidence type="ECO:0000313" key="2">
    <source>
        <dbReference type="EMBL" id="RNL99794.1"/>
    </source>
</evidence>
<feature type="compositionally biased region" description="Pro residues" evidence="1">
    <location>
        <begin position="27"/>
        <end position="38"/>
    </location>
</feature>
<reference evidence="2 3" key="1">
    <citation type="submission" date="2018-11" db="EMBL/GenBank/DDBJ databases">
        <title>Micromonospora sp. PPF5-17, a new actinomycetes isolated from a hot spring soil.</title>
        <authorList>
            <person name="Thawai C."/>
        </authorList>
    </citation>
    <scope>NUCLEOTIDE SEQUENCE [LARGE SCALE GENOMIC DNA]</scope>
    <source>
        <strain evidence="2 3">PPF5-17</strain>
    </source>
</reference>
<dbReference type="Proteomes" id="UP000280698">
    <property type="component" value="Unassembled WGS sequence"/>
</dbReference>
<gene>
    <name evidence="2" type="ORF">EFE23_08500</name>
</gene>
<organism evidence="2 3">
    <name type="scientific">Micromonospora solifontis</name>
    <dbReference type="NCBI Taxonomy" id="2487138"/>
    <lineage>
        <taxon>Bacteria</taxon>
        <taxon>Bacillati</taxon>
        <taxon>Actinomycetota</taxon>
        <taxon>Actinomycetes</taxon>
        <taxon>Micromonosporales</taxon>
        <taxon>Micromonosporaceae</taxon>
        <taxon>Micromonospora</taxon>
    </lineage>
</organism>
<keyword evidence="3" id="KW-1185">Reference proteome</keyword>
<evidence type="ECO:0000313" key="3">
    <source>
        <dbReference type="Proteomes" id="UP000280698"/>
    </source>
</evidence>
<proteinExistence type="predicted"/>
<dbReference type="EMBL" id="RJLN01000017">
    <property type="protein sequence ID" value="RNL99794.1"/>
    <property type="molecule type" value="Genomic_DNA"/>
</dbReference>
<evidence type="ECO:0000256" key="1">
    <source>
        <dbReference type="SAM" id="MobiDB-lite"/>
    </source>
</evidence>
<sequence length="76" mass="8320">MFSLFRRRRNAAARAYRRTAPAYDGATPPPPDAVPVPPWSNAAPAWAAQPTVALPRPGRAGWLTPAQTWRANGGRW</sequence>
<accession>A0ABX9WI96</accession>
<comment type="caution">
    <text evidence="2">The sequence shown here is derived from an EMBL/GenBank/DDBJ whole genome shotgun (WGS) entry which is preliminary data.</text>
</comment>
<feature type="region of interest" description="Disordered" evidence="1">
    <location>
        <begin position="57"/>
        <end position="76"/>
    </location>
</feature>
<feature type="region of interest" description="Disordered" evidence="1">
    <location>
        <begin position="21"/>
        <end position="40"/>
    </location>
</feature>
<dbReference type="RefSeq" id="WP_123240359.1">
    <property type="nucleotide sequence ID" value="NZ_JAAHBY010000017.1"/>
</dbReference>
<protein>
    <submittedName>
        <fullName evidence="2">Uncharacterized protein</fullName>
    </submittedName>
</protein>